<gene>
    <name evidence="3" type="primary">ykvP</name>
    <name evidence="3" type="ORF">XYCOK13_13400</name>
</gene>
<dbReference type="Pfam" id="PF13524">
    <property type="entry name" value="Glyco_trans_1_2"/>
    <property type="match status" value="1"/>
</dbReference>
<keyword evidence="4" id="KW-1185">Reference proteome</keyword>
<protein>
    <submittedName>
        <fullName evidence="3">Spore protein YkvP</fullName>
    </submittedName>
</protein>
<comment type="caution">
    <text evidence="3">The sequence shown here is derived from an EMBL/GenBank/DDBJ whole genome shotgun (WGS) entry which is preliminary data.</text>
</comment>
<dbReference type="Gene3D" id="3.40.50.2000">
    <property type="entry name" value="Glycogen Phosphorylase B"/>
    <property type="match status" value="1"/>
</dbReference>
<sequence length="329" mass="37633">MRILAQFSLDVFRLSMGWALESLGHRVYHLNDASEQSLEEAVRMHKPDFYIDMGWDAEHCDPLKVEAIRTVLKRHGVFHVYYAEEDGLHFEYWSKRYIEWTQPDFVLTRGEACVGMYEAMGIPSRYLDVGCNEQLHRPVAPSPELECEVSAIANVQHFWDIYRRRSIRDLIVPLFQSGLHVQLWGKDWEHAAEYYGTSPAPGMHKGNLPFHRTPAAFNSAKINIGVQSIEEQISNRTYEIMASGGFLLTSGTAQVHKLLQPGLCCEVSNSPEETLDKIHYYLNHEDERRRIAMNGMQLAREKFSYSVTLPPALETIAQHIRQRGGAAVG</sequence>
<feature type="domain" description="Spore protein YkvP N-terminal" evidence="1">
    <location>
        <begin position="10"/>
        <end position="108"/>
    </location>
</feature>
<dbReference type="SUPFAM" id="SSF53756">
    <property type="entry name" value="UDP-Glycosyltransferase/glycogen phosphorylase"/>
    <property type="match status" value="1"/>
</dbReference>
<evidence type="ECO:0000259" key="2">
    <source>
        <dbReference type="Pfam" id="PF13524"/>
    </source>
</evidence>
<proteinExistence type="predicted"/>
<accession>A0A8J4H2W7</accession>
<dbReference type="EMBL" id="BOVK01000015">
    <property type="protein sequence ID" value="GIQ68516.1"/>
    <property type="molecule type" value="Genomic_DNA"/>
</dbReference>
<evidence type="ECO:0000259" key="1">
    <source>
        <dbReference type="Pfam" id="PF12996"/>
    </source>
</evidence>
<reference evidence="3" key="1">
    <citation type="submission" date="2021-04" db="EMBL/GenBank/DDBJ databases">
        <title>Draft genome sequence of Xylanibacillus composti strain K13.</title>
        <authorList>
            <person name="Uke A."/>
            <person name="Chhe C."/>
            <person name="Baramee S."/>
            <person name="Kosugi A."/>
        </authorList>
    </citation>
    <scope>NUCLEOTIDE SEQUENCE</scope>
    <source>
        <strain evidence="3">K13</strain>
    </source>
</reference>
<dbReference type="Proteomes" id="UP000677918">
    <property type="component" value="Unassembled WGS sequence"/>
</dbReference>
<organism evidence="3 4">
    <name type="scientific">Xylanibacillus composti</name>
    <dbReference type="NCBI Taxonomy" id="1572762"/>
    <lineage>
        <taxon>Bacteria</taxon>
        <taxon>Bacillati</taxon>
        <taxon>Bacillota</taxon>
        <taxon>Bacilli</taxon>
        <taxon>Bacillales</taxon>
        <taxon>Paenibacillaceae</taxon>
        <taxon>Xylanibacillus</taxon>
    </lineage>
</organism>
<feature type="domain" description="Spore protein YkvP/CgeB glycosyl transferase-like" evidence="2">
    <location>
        <begin position="168"/>
        <end position="306"/>
    </location>
</feature>
<dbReference type="AlphaFoldDB" id="A0A8J4H2W7"/>
<dbReference type="Pfam" id="PF12996">
    <property type="entry name" value="DUF3880"/>
    <property type="match status" value="1"/>
</dbReference>
<evidence type="ECO:0000313" key="3">
    <source>
        <dbReference type="EMBL" id="GIQ68516.1"/>
    </source>
</evidence>
<dbReference type="InterPro" id="IPR055259">
    <property type="entry name" value="YkvP/CgeB_Glyco_trans-like"/>
</dbReference>
<name>A0A8J4H2W7_9BACL</name>
<evidence type="ECO:0000313" key="4">
    <source>
        <dbReference type="Proteomes" id="UP000677918"/>
    </source>
</evidence>
<dbReference type="InterPro" id="IPR024542">
    <property type="entry name" value="YkvP_N"/>
</dbReference>
<dbReference type="RefSeq" id="WP_213411087.1">
    <property type="nucleotide sequence ID" value="NZ_BOVK01000015.1"/>
</dbReference>